<keyword evidence="2" id="KW-1185">Reference proteome</keyword>
<proteinExistence type="predicted"/>
<sequence>MAEFLAKEIETIITKIGTKKICAVVSNNGANVVAARRLITQKFSHIMNVSSNSVLEHEIQVNNIVGEGIKCYITTRWSSYYDTIYLLLCLKVAFIRILEHDPDIISSNEVYMILNRGCGFKKGQYKKIAKYAGTLWSAFDSKESSLQQFLEQLASYKENELPFNDPFEPDCQIPQIW</sequence>
<evidence type="ECO:0000313" key="2">
    <source>
        <dbReference type="Proteomes" id="UP000789901"/>
    </source>
</evidence>
<dbReference type="EMBL" id="CAJVQB010028451">
    <property type="protein sequence ID" value="CAG8812421.1"/>
    <property type="molecule type" value="Genomic_DNA"/>
</dbReference>
<accession>A0ABN7W3T9</accession>
<reference evidence="1 2" key="1">
    <citation type="submission" date="2021-06" db="EMBL/GenBank/DDBJ databases">
        <authorList>
            <person name="Kallberg Y."/>
            <person name="Tangrot J."/>
            <person name="Rosling A."/>
        </authorList>
    </citation>
    <scope>NUCLEOTIDE SEQUENCE [LARGE SCALE GENOMIC DNA]</scope>
    <source>
        <strain evidence="1 2">120-4 pot B 10/14</strain>
    </source>
</reference>
<gene>
    <name evidence="1" type="ORF">GMARGA_LOCUS25565</name>
</gene>
<name>A0ABN7W3T9_GIGMA</name>
<comment type="caution">
    <text evidence="1">The sequence shown here is derived from an EMBL/GenBank/DDBJ whole genome shotgun (WGS) entry which is preliminary data.</text>
</comment>
<protein>
    <submittedName>
        <fullName evidence="1">32360_t:CDS:1</fullName>
    </submittedName>
</protein>
<evidence type="ECO:0000313" key="1">
    <source>
        <dbReference type="EMBL" id="CAG8812421.1"/>
    </source>
</evidence>
<dbReference type="Proteomes" id="UP000789901">
    <property type="component" value="Unassembled WGS sequence"/>
</dbReference>
<organism evidence="1 2">
    <name type="scientific">Gigaspora margarita</name>
    <dbReference type="NCBI Taxonomy" id="4874"/>
    <lineage>
        <taxon>Eukaryota</taxon>
        <taxon>Fungi</taxon>
        <taxon>Fungi incertae sedis</taxon>
        <taxon>Mucoromycota</taxon>
        <taxon>Glomeromycotina</taxon>
        <taxon>Glomeromycetes</taxon>
        <taxon>Diversisporales</taxon>
        <taxon>Gigasporaceae</taxon>
        <taxon>Gigaspora</taxon>
    </lineage>
</organism>